<proteinExistence type="predicted"/>
<gene>
    <name evidence="1" type="ORF">CCE28_19700</name>
</gene>
<organism evidence="1 2">
    <name type="scientific">Anaeromicrobium sediminis</name>
    <dbReference type="NCBI Taxonomy" id="1478221"/>
    <lineage>
        <taxon>Bacteria</taxon>
        <taxon>Bacillati</taxon>
        <taxon>Bacillota</taxon>
        <taxon>Clostridia</taxon>
        <taxon>Peptostreptococcales</taxon>
        <taxon>Thermotaleaceae</taxon>
        <taxon>Anaeromicrobium</taxon>
    </lineage>
</organism>
<accession>A0A267MBT6</accession>
<dbReference type="Proteomes" id="UP000216024">
    <property type="component" value="Unassembled WGS sequence"/>
</dbReference>
<protein>
    <recommendedName>
        <fullName evidence="3">Ferredoxin</fullName>
    </recommendedName>
</protein>
<dbReference type="AlphaFoldDB" id="A0A267MBT6"/>
<comment type="caution">
    <text evidence="1">The sequence shown here is derived from an EMBL/GenBank/DDBJ whole genome shotgun (WGS) entry which is preliminary data.</text>
</comment>
<keyword evidence="2" id="KW-1185">Reference proteome</keyword>
<name>A0A267MBT6_9FIRM</name>
<dbReference type="PANTHER" id="PTHR37310">
    <property type="entry name" value="CYTOPLASMIC PROTEIN-RELATED"/>
    <property type="match status" value="1"/>
</dbReference>
<reference evidence="1 2" key="1">
    <citation type="submission" date="2017-06" db="EMBL/GenBank/DDBJ databases">
        <title>Draft genome sequence of anaerobic fermentative bacterium Anaeromicrobium sediminis DY2726D isolated from West Pacific Ocean sediments.</title>
        <authorList>
            <person name="Zeng X."/>
        </authorList>
    </citation>
    <scope>NUCLEOTIDE SEQUENCE [LARGE SCALE GENOMIC DNA]</scope>
    <source>
        <strain evidence="1 2">DY2726D</strain>
    </source>
</reference>
<dbReference type="EMBL" id="NIBG01000029">
    <property type="protein sequence ID" value="PAB57054.1"/>
    <property type="molecule type" value="Genomic_DNA"/>
</dbReference>
<dbReference type="Pfam" id="PF03860">
    <property type="entry name" value="Csp"/>
    <property type="match status" value="1"/>
</dbReference>
<evidence type="ECO:0000313" key="2">
    <source>
        <dbReference type="Proteomes" id="UP000216024"/>
    </source>
</evidence>
<evidence type="ECO:0000313" key="1">
    <source>
        <dbReference type="EMBL" id="PAB57054.1"/>
    </source>
</evidence>
<dbReference type="Gene3D" id="1.20.1270.360">
    <property type="match status" value="1"/>
</dbReference>
<evidence type="ECO:0008006" key="3">
    <source>
        <dbReference type="Google" id="ProtNLM"/>
    </source>
</evidence>
<sequence>MCEHMTNFLKRKKDLQSRVMQLKLLRDCADICTLTAKYMARNSGFAKCTADLCAFICEVCGKECLKFPDRESQHCGRICLNCARECREFAMMA</sequence>
<dbReference type="InterPro" id="IPR005560">
    <property type="entry name" value="Csp_YhjQ"/>
</dbReference>
<dbReference type="PANTHER" id="PTHR37310:SF1">
    <property type="entry name" value="CYTOPLASMIC PROTEIN"/>
    <property type="match status" value="1"/>
</dbReference>